<dbReference type="InterPro" id="IPR002252">
    <property type="entry name" value="Glyco_hydro_36"/>
</dbReference>
<dbReference type="Gene3D" id="2.70.98.60">
    <property type="entry name" value="alpha-galactosidase from lactobacil brevis"/>
    <property type="match status" value="1"/>
</dbReference>
<dbReference type="EMBL" id="MTCP01000004">
    <property type="protein sequence ID" value="OLY69255.1"/>
    <property type="molecule type" value="Genomic_DNA"/>
</dbReference>
<comment type="caution">
    <text evidence="4">The sequence shown here is derived from an EMBL/GenBank/DDBJ whole genome shotgun (WGS) entry which is preliminary data.</text>
</comment>
<evidence type="ECO:0000313" key="5">
    <source>
        <dbReference type="Proteomes" id="UP000185597"/>
    </source>
</evidence>
<dbReference type="PRINTS" id="PR00743">
    <property type="entry name" value="GLHYDRLASE36"/>
</dbReference>
<dbReference type="Gene3D" id="3.20.20.70">
    <property type="entry name" value="Aldolase class I"/>
    <property type="match status" value="1"/>
</dbReference>
<sequence length="687" mass="78043">MSFIDFKEDNFHISFELNEEQQIYISQFLLVGKSDVQGAFPLIQVHVSGHNQNDHHARKHTGSEPGSSLRYHAHRESENAQGKKLEIDLHSPAVHARWHLQHFRGLQAARVWCDIRNASADTIGLEYVSALTLFAIDSLPWQKNSVLHLPHNNWYGEAQWKSATPPELGLDKVNVFSLNRIAIENTGTWSSIGYLPMAAFEDTAAGTTLLWQIEHNGSWQWEIGDFRNRLYLQASGPTENENHWWKQLLPGETFTSVPVAVSQVHGGLQEALQEITRYRRRIMRPSQDNVQLPVIFNDYMNCLSGDPTTEKLLPLIDAAAKAGCEYFCIDCGWYSDGEWWDGVGEWLPSSARFPGGIHEPLEYIAAKGMKSGLWLELEVMGIACPLAQKLPDECFFQRHGKRVIDHQRYQLDFRHPLVQEHAERIITRLVEDYGVSYIKMDYNINAGSGTDYQADSSGDGLLQHNRAYLAWLQKTMQRYPQLVIENCGSGGLRMDYAMLQQHSIQSVTDQTDYRLMAAIAAAAASAVTPEQAAIWSYPLREGDREEVVMNMVNSMLLRVHQSGHLAELSEERFALVQEGIALYKTFREKIPHLQPFWPLGMPTLSSPWLAFGLRNEHEAWLAVWRMDSEQGAMTVPLAQLATITCVYPQAEQSRCQPILQSSGACVFLNQKMTARLFHLTFTSEYTR</sequence>
<dbReference type="PANTHER" id="PTHR43053">
    <property type="entry name" value="GLYCOSIDASE FAMILY 31"/>
    <property type="match status" value="1"/>
</dbReference>
<dbReference type="Proteomes" id="UP000185597">
    <property type="component" value="Unassembled WGS sequence"/>
</dbReference>
<dbReference type="RefSeq" id="WP_075847968.1">
    <property type="nucleotide sequence ID" value="NZ_CP138570.1"/>
</dbReference>
<accession>A0AA44LFS5</accession>
<dbReference type="AlphaFoldDB" id="A0AA44LFS5"/>
<dbReference type="Pfam" id="PF02065">
    <property type="entry name" value="Melibiase"/>
    <property type="match status" value="1"/>
</dbReference>
<keyword evidence="2" id="KW-0326">Glycosidase</keyword>
<dbReference type="InterPro" id="IPR017853">
    <property type="entry name" value="GH"/>
</dbReference>
<organism evidence="4 5">
    <name type="scientific">Citrobacter braakii</name>
    <dbReference type="NCBI Taxonomy" id="57706"/>
    <lineage>
        <taxon>Bacteria</taxon>
        <taxon>Pseudomonadati</taxon>
        <taxon>Pseudomonadota</taxon>
        <taxon>Gammaproteobacteria</taxon>
        <taxon>Enterobacterales</taxon>
        <taxon>Enterobacteriaceae</taxon>
        <taxon>Citrobacter</taxon>
        <taxon>Citrobacter freundii complex</taxon>
    </lineage>
</organism>
<proteinExistence type="predicted"/>
<dbReference type="InterPro" id="IPR050985">
    <property type="entry name" value="Alpha-glycosidase_related"/>
</dbReference>
<dbReference type="GO" id="GO:0016052">
    <property type="term" value="P:carbohydrate catabolic process"/>
    <property type="evidence" value="ECO:0007669"/>
    <property type="project" value="InterPro"/>
</dbReference>
<keyword evidence="1" id="KW-0378">Hydrolase</keyword>
<reference evidence="4 5" key="1">
    <citation type="submission" date="2017-01" db="EMBL/GenBank/DDBJ databases">
        <title>First report of the plasmid-mediated mcr-1 gene in Citrobacter freudii.</title>
        <authorList>
            <person name="Liu J."/>
            <person name="Yang Y."/>
            <person name="Li Y."/>
            <person name="Liu D."/>
            <person name="Tuo H."/>
            <person name="Davis M."/>
            <person name="Zhang A."/>
        </authorList>
    </citation>
    <scope>NUCLEOTIDE SEQUENCE [LARGE SCALE GENOMIC DNA]</scope>
    <source>
        <strain evidence="4 5">SCC4</strain>
    </source>
</reference>
<dbReference type="CDD" id="cd14791">
    <property type="entry name" value="GH36"/>
    <property type="match status" value="1"/>
</dbReference>
<dbReference type="InterPro" id="IPR038417">
    <property type="entry name" value="Alpga-gal_N_sf"/>
</dbReference>
<dbReference type="InterPro" id="IPR013785">
    <property type="entry name" value="Aldolase_TIM"/>
</dbReference>
<evidence type="ECO:0000313" key="4">
    <source>
        <dbReference type="EMBL" id="OLY69255.1"/>
    </source>
</evidence>
<evidence type="ECO:0000256" key="1">
    <source>
        <dbReference type="ARBA" id="ARBA00022801"/>
    </source>
</evidence>
<dbReference type="GO" id="GO:0004557">
    <property type="term" value="F:alpha-galactosidase activity"/>
    <property type="evidence" value="ECO:0007669"/>
    <property type="project" value="InterPro"/>
</dbReference>
<evidence type="ECO:0000256" key="3">
    <source>
        <dbReference type="SAM" id="MobiDB-lite"/>
    </source>
</evidence>
<evidence type="ECO:0000256" key="2">
    <source>
        <dbReference type="ARBA" id="ARBA00023295"/>
    </source>
</evidence>
<feature type="region of interest" description="Disordered" evidence="3">
    <location>
        <begin position="51"/>
        <end position="75"/>
    </location>
</feature>
<gene>
    <name evidence="4" type="ORF">BWD41_11705</name>
</gene>
<dbReference type="PANTHER" id="PTHR43053:SF3">
    <property type="entry name" value="ALPHA-GALACTOSIDASE C-RELATED"/>
    <property type="match status" value="1"/>
</dbReference>
<dbReference type="SUPFAM" id="SSF51445">
    <property type="entry name" value="(Trans)glycosidases"/>
    <property type="match status" value="1"/>
</dbReference>
<name>A0AA44LFS5_CITBR</name>
<protein>
    <submittedName>
        <fullName evidence="4">Alpha-galactosidase</fullName>
    </submittedName>
</protein>